<evidence type="ECO:0000313" key="2">
    <source>
        <dbReference type="Proteomes" id="UP000007148"/>
    </source>
</evidence>
<reference evidence="1 2" key="1">
    <citation type="journal article" date="2011" name="PLoS Pathog.">
        <title>Endophytic Life Strategies Decoded by Genome and Transcriptome Analyses of the Mutualistic Root Symbiont Piriformospora indica.</title>
        <authorList>
            <person name="Zuccaro A."/>
            <person name="Lahrmann U."/>
            <person name="Guldener U."/>
            <person name="Langen G."/>
            <person name="Pfiffi S."/>
            <person name="Biedenkopf D."/>
            <person name="Wong P."/>
            <person name="Samans B."/>
            <person name="Grimm C."/>
            <person name="Basiewicz M."/>
            <person name="Murat C."/>
            <person name="Martin F."/>
            <person name="Kogel K.H."/>
        </authorList>
    </citation>
    <scope>NUCLEOTIDE SEQUENCE [LARGE SCALE GENOMIC DNA]</scope>
    <source>
        <strain evidence="1 2">DSM 11827</strain>
    </source>
</reference>
<comment type="caution">
    <text evidence="1">The sequence shown here is derived from an EMBL/GenBank/DDBJ whole genome shotgun (WGS) entry which is preliminary data.</text>
</comment>
<dbReference type="EMBL" id="CAFZ01000349">
    <property type="protein sequence ID" value="CCA74738.1"/>
    <property type="molecule type" value="Genomic_DNA"/>
</dbReference>
<protein>
    <recommendedName>
        <fullName evidence="3">F-box domain-containing protein</fullName>
    </recommendedName>
</protein>
<dbReference type="SUPFAM" id="SSF52047">
    <property type="entry name" value="RNI-like"/>
    <property type="match status" value="1"/>
</dbReference>
<sequence length="286" mass="33345">MRSTDDNLRTFRPIGLPFLLPIREFRIRVHWEGFESATDTVTERLGIIYQHLDPLTLQRLFIFYHDLEEELPIAHINLFRNIKYLSIKLINVTSPLSLAPLSLPVLEDLLLTMPPGTQETLLQEMECPKLMYISLDGNDNWTSTPIVISDSTLEWLDSLRWMTRDLRWEITSLPNLRTLSLREVRSIRCGDFCVHMIYRPEDFPSLVEIDFGDFPEWDLLILFLERRNFLPSSKVAKLRELTLPTFVGPVLAYTLTELLKGRLSFRPSNQELSIASLASSYWDSSW</sequence>
<organism evidence="1 2">
    <name type="scientific">Serendipita indica (strain DSM 11827)</name>
    <name type="common">Root endophyte fungus</name>
    <name type="synonym">Piriformospora indica</name>
    <dbReference type="NCBI Taxonomy" id="1109443"/>
    <lineage>
        <taxon>Eukaryota</taxon>
        <taxon>Fungi</taxon>
        <taxon>Dikarya</taxon>
        <taxon>Basidiomycota</taxon>
        <taxon>Agaricomycotina</taxon>
        <taxon>Agaricomycetes</taxon>
        <taxon>Sebacinales</taxon>
        <taxon>Serendipitaceae</taxon>
        <taxon>Serendipita</taxon>
    </lineage>
</organism>
<accession>G4TTU5</accession>
<keyword evidence="2" id="KW-1185">Reference proteome</keyword>
<gene>
    <name evidence="1" type="ORF">PIIN_08696</name>
</gene>
<dbReference type="Proteomes" id="UP000007148">
    <property type="component" value="Unassembled WGS sequence"/>
</dbReference>
<dbReference type="HOGENOM" id="CLU_973568_0_0_1"/>
<proteinExistence type="predicted"/>
<dbReference type="AlphaFoldDB" id="G4TTU5"/>
<evidence type="ECO:0008006" key="3">
    <source>
        <dbReference type="Google" id="ProtNLM"/>
    </source>
</evidence>
<name>G4TTU5_SERID</name>
<dbReference type="OrthoDB" id="3169344at2759"/>
<dbReference type="Gene3D" id="3.80.10.10">
    <property type="entry name" value="Ribonuclease Inhibitor"/>
    <property type="match status" value="1"/>
</dbReference>
<dbReference type="InterPro" id="IPR032675">
    <property type="entry name" value="LRR_dom_sf"/>
</dbReference>
<evidence type="ECO:0000313" key="1">
    <source>
        <dbReference type="EMBL" id="CCA74738.1"/>
    </source>
</evidence>
<dbReference type="InParanoid" id="G4TTU5"/>